<dbReference type="AlphaFoldDB" id="A0A8S9PBM5"/>
<evidence type="ECO:0000313" key="2">
    <source>
        <dbReference type="Proteomes" id="UP000712600"/>
    </source>
</evidence>
<organism evidence="1 2">
    <name type="scientific">Brassica cretica</name>
    <name type="common">Mustard</name>
    <dbReference type="NCBI Taxonomy" id="69181"/>
    <lineage>
        <taxon>Eukaryota</taxon>
        <taxon>Viridiplantae</taxon>
        <taxon>Streptophyta</taxon>
        <taxon>Embryophyta</taxon>
        <taxon>Tracheophyta</taxon>
        <taxon>Spermatophyta</taxon>
        <taxon>Magnoliopsida</taxon>
        <taxon>eudicotyledons</taxon>
        <taxon>Gunneridae</taxon>
        <taxon>Pentapetalae</taxon>
        <taxon>rosids</taxon>
        <taxon>malvids</taxon>
        <taxon>Brassicales</taxon>
        <taxon>Brassicaceae</taxon>
        <taxon>Brassiceae</taxon>
        <taxon>Brassica</taxon>
    </lineage>
</organism>
<comment type="caution">
    <text evidence="1">The sequence shown here is derived from an EMBL/GenBank/DDBJ whole genome shotgun (WGS) entry which is preliminary data.</text>
</comment>
<reference evidence="1" key="1">
    <citation type="submission" date="2019-12" db="EMBL/GenBank/DDBJ databases">
        <title>Genome sequencing and annotation of Brassica cretica.</title>
        <authorList>
            <person name="Studholme D.J."/>
            <person name="Sarris P."/>
        </authorList>
    </citation>
    <scope>NUCLEOTIDE SEQUENCE</scope>
    <source>
        <strain evidence="1">PFS-109/04</strain>
        <tissue evidence="1">Leaf</tissue>
    </source>
</reference>
<gene>
    <name evidence="1" type="ORF">F2Q69_00003954</name>
</gene>
<dbReference type="Proteomes" id="UP000712600">
    <property type="component" value="Unassembled WGS sequence"/>
</dbReference>
<dbReference type="EMBL" id="QGKX02001521">
    <property type="protein sequence ID" value="KAF3513516.1"/>
    <property type="molecule type" value="Genomic_DNA"/>
</dbReference>
<proteinExistence type="predicted"/>
<evidence type="ECO:0000313" key="1">
    <source>
        <dbReference type="EMBL" id="KAF3513516.1"/>
    </source>
</evidence>
<name>A0A8S9PBM5_BRACR</name>
<protein>
    <submittedName>
        <fullName evidence="1">Uncharacterized protein</fullName>
    </submittedName>
</protein>
<sequence>MNRGKENNGCGTVRMNHHVRIMNQTGPSASYVFRKGRSVHQYGRRYVQYEPIEPKERSLYHFVKPHDPSQVWHDLSQVWHDPSQVWHDPSQVWLGYQSWFVELAGRDGLQFGQFEHMVEDLDEAPIRTFAGRADRRPGRSV</sequence>
<accession>A0A8S9PBM5</accession>